<keyword evidence="3" id="KW-0158">Chromosome</keyword>
<dbReference type="PANTHER" id="PTHR12843:SF5">
    <property type="entry name" value="EEF1A LYSINE METHYLTRANSFERASE 2"/>
    <property type="match status" value="1"/>
</dbReference>
<feature type="region of interest" description="Disordered" evidence="15">
    <location>
        <begin position="118"/>
        <end position="148"/>
    </location>
</feature>
<keyword evidence="11" id="KW-0539">Nucleus</keyword>
<evidence type="ECO:0000256" key="6">
    <source>
        <dbReference type="ARBA" id="ARBA00022618"/>
    </source>
</evidence>
<evidence type="ECO:0000313" key="17">
    <source>
        <dbReference type="EMBL" id="CAG8956967.1"/>
    </source>
</evidence>
<dbReference type="InterPro" id="IPR025714">
    <property type="entry name" value="Methyltranfer_dom"/>
</dbReference>
<dbReference type="CDD" id="cd02440">
    <property type="entry name" value="AdoMet_MTases"/>
    <property type="match status" value="1"/>
</dbReference>
<dbReference type="GO" id="GO:0005634">
    <property type="term" value="C:nucleus"/>
    <property type="evidence" value="ECO:0007669"/>
    <property type="project" value="UniProtKB-SubCell"/>
</dbReference>
<proteinExistence type="inferred from homology"/>
<feature type="compositionally biased region" description="Low complexity" evidence="15">
    <location>
        <begin position="123"/>
        <end position="132"/>
    </location>
</feature>
<evidence type="ECO:0000313" key="18">
    <source>
        <dbReference type="Proteomes" id="UP000696280"/>
    </source>
</evidence>
<reference evidence="17" key="1">
    <citation type="submission" date="2021-07" db="EMBL/GenBank/DDBJ databases">
        <authorList>
            <person name="Durling M."/>
        </authorList>
    </citation>
    <scope>NUCLEOTIDE SEQUENCE</scope>
</reference>
<dbReference type="AlphaFoldDB" id="A0A9N9L4P4"/>
<dbReference type="PANTHER" id="PTHR12843">
    <property type="entry name" value="PROTEIN-LYSINE N-METHYLTRANSFERASE METTL10"/>
    <property type="match status" value="1"/>
</dbReference>
<keyword evidence="14" id="KW-0813">Transport</keyword>
<accession>A0A9N9L4P4</accession>
<feature type="compositionally biased region" description="Low complexity" evidence="15">
    <location>
        <begin position="1"/>
        <end position="16"/>
    </location>
</feature>
<dbReference type="GO" id="GO:0016279">
    <property type="term" value="F:protein-lysine N-methyltransferase activity"/>
    <property type="evidence" value="ECO:0007669"/>
    <property type="project" value="UniProtKB-UniRule"/>
</dbReference>
<dbReference type="Pfam" id="PF03980">
    <property type="entry name" value="Nnf1"/>
    <property type="match status" value="1"/>
</dbReference>
<evidence type="ECO:0000256" key="12">
    <source>
        <dbReference type="ARBA" id="ARBA00023306"/>
    </source>
</evidence>
<evidence type="ECO:0000256" key="2">
    <source>
        <dbReference type="ARBA" id="ARBA00004629"/>
    </source>
</evidence>
<comment type="caution">
    <text evidence="17">The sequence shown here is derived from an EMBL/GenBank/DDBJ whole genome shotgun (WGS) entry which is preliminary data.</text>
</comment>
<comment type="subcellular location">
    <subcellularLocation>
        <location evidence="2">Chromosome</location>
        <location evidence="2">Centromere</location>
        <location evidence="2">Kinetochore</location>
    </subcellularLocation>
    <subcellularLocation>
        <location evidence="14">Cytoplasm</location>
    </subcellularLocation>
    <subcellularLocation>
        <location evidence="1">Nucleus</location>
    </subcellularLocation>
</comment>
<evidence type="ECO:0000256" key="8">
    <source>
        <dbReference type="ARBA" id="ARBA00022691"/>
    </source>
</evidence>
<keyword evidence="4 14" id="KW-0963">Cytoplasm</keyword>
<keyword evidence="8 14" id="KW-0949">S-adenosyl-L-methionine</keyword>
<evidence type="ECO:0000256" key="9">
    <source>
        <dbReference type="ARBA" id="ARBA00022776"/>
    </source>
</evidence>
<dbReference type="GO" id="GO:0032259">
    <property type="term" value="P:methylation"/>
    <property type="evidence" value="ECO:0007669"/>
    <property type="project" value="UniProtKB-KW"/>
</dbReference>
<dbReference type="GO" id="GO:0000444">
    <property type="term" value="C:MIS12/MIND type complex"/>
    <property type="evidence" value="ECO:0007669"/>
    <property type="project" value="InterPro"/>
</dbReference>
<keyword evidence="12" id="KW-0131">Cell cycle</keyword>
<dbReference type="EMBL" id="CAJVRL010000075">
    <property type="protein sequence ID" value="CAG8956967.1"/>
    <property type="molecule type" value="Genomic_DNA"/>
</dbReference>
<keyword evidence="10" id="KW-0995">Kinetochore</keyword>
<feature type="compositionally biased region" description="Pro residues" evidence="15">
    <location>
        <begin position="17"/>
        <end position="26"/>
    </location>
</feature>
<evidence type="ECO:0000256" key="13">
    <source>
        <dbReference type="ARBA" id="ARBA00023328"/>
    </source>
</evidence>
<dbReference type="InterPro" id="IPR007128">
    <property type="entry name" value="PMF1/Nnf1"/>
</dbReference>
<evidence type="ECO:0000256" key="4">
    <source>
        <dbReference type="ARBA" id="ARBA00022490"/>
    </source>
</evidence>
<dbReference type="GO" id="GO:0016192">
    <property type="term" value="P:vesicle-mediated transport"/>
    <property type="evidence" value="ECO:0007669"/>
    <property type="project" value="UniProtKB-UniRule"/>
</dbReference>
<evidence type="ECO:0000256" key="14">
    <source>
        <dbReference type="HAMAP-Rule" id="MF_03188"/>
    </source>
</evidence>
<feature type="region of interest" description="Disordered" evidence="15">
    <location>
        <begin position="1"/>
        <end position="33"/>
    </location>
</feature>
<dbReference type="GO" id="GO:0051301">
    <property type="term" value="P:cell division"/>
    <property type="evidence" value="ECO:0007669"/>
    <property type="project" value="UniProtKB-KW"/>
</dbReference>
<dbReference type="Pfam" id="PF13847">
    <property type="entry name" value="Methyltransf_31"/>
    <property type="match status" value="1"/>
</dbReference>
<name>A0A9N9L4P4_9HELO</name>
<protein>
    <recommendedName>
        <fullName evidence="14">Protein-lysine N-methyltransferase EFM4</fullName>
        <ecNumber evidence="14">2.1.1.-</ecNumber>
    </recommendedName>
    <alternativeName>
        <fullName evidence="14">Elongation factor methyltransferase 4</fullName>
    </alternativeName>
</protein>
<evidence type="ECO:0000256" key="5">
    <source>
        <dbReference type="ARBA" id="ARBA00022603"/>
    </source>
</evidence>
<keyword evidence="9" id="KW-0498">Mitosis</keyword>
<dbReference type="InterPro" id="IPR026635">
    <property type="entry name" value="Efm4/METTL10"/>
</dbReference>
<evidence type="ECO:0000256" key="10">
    <source>
        <dbReference type="ARBA" id="ARBA00022838"/>
    </source>
</evidence>
<keyword evidence="18" id="KW-1185">Reference proteome</keyword>
<dbReference type="Gene3D" id="3.40.50.150">
    <property type="entry name" value="Vaccinia Virus protein VP39"/>
    <property type="match status" value="1"/>
</dbReference>
<evidence type="ECO:0000256" key="15">
    <source>
        <dbReference type="SAM" id="MobiDB-lite"/>
    </source>
</evidence>
<keyword evidence="6" id="KW-0132">Cell division</keyword>
<evidence type="ECO:0000259" key="16">
    <source>
        <dbReference type="Pfam" id="PF13847"/>
    </source>
</evidence>
<dbReference type="GO" id="GO:0005737">
    <property type="term" value="C:cytoplasm"/>
    <property type="evidence" value="ECO:0007669"/>
    <property type="project" value="UniProtKB-SubCell"/>
</dbReference>
<dbReference type="HAMAP" id="MF_03188">
    <property type="entry name" value="Methyltr_EFM4"/>
    <property type="match status" value="1"/>
</dbReference>
<organism evidence="17 18">
    <name type="scientific">Hymenoscyphus fraxineus</name>
    <dbReference type="NCBI Taxonomy" id="746836"/>
    <lineage>
        <taxon>Eukaryota</taxon>
        <taxon>Fungi</taxon>
        <taxon>Dikarya</taxon>
        <taxon>Ascomycota</taxon>
        <taxon>Pezizomycotina</taxon>
        <taxon>Leotiomycetes</taxon>
        <taxon>Helotiales</taxon>
        <taxon>Helotiaceae</taxon>
        <taxon>Hymenoscyphus</taxon>
    </lineage>
</organism>
<comment type="function">
    <text evidence="14">S-adenosyl-L-methionine-dependent protein-lysine N-methyltransferase that mono- and dimethylates elongation factor 1-alpha at 'Lys-316'. May play a role in intracellular transport.</text>
</comment>
<evidence type="ECO:0000256" key="3">
    <source>
        <dbReference type="ARBA" id="ARBA00022454"/>
    </source>
</evidence>
<keyword evidence="5 14" id="KW-0489">Methyltransferase</keyword>
<feature type="domain" description="Methyltransferase" evidence="16">
    <location>
        <begin position="274"/>
        <end position="427"/>
    </location>
</feature>
<comment type="similarity">
    <text evidence="14">Belongs to the class I-like SAM-binding methyltransferase superfamily. EFM4 family.</text>
</comment>
<dbReference type="InterPro" id="IPR029063">
    <property type="entry name" value="SAM-dependent_MTases_sf"/>
</dbReference>
<evidence type="ECO:0000256" key="1">
    <source>
        <dbReference type="ARBA" id="ARBA00004123"/>
    </source>
</evidence>
<dbReference type="SUPFAM" id="SSF53335">
    <property type="entry name" value="S-adenosyl-L-methionine-dependent methyltransferases"/>
    <property type="match status" value="1"/>
</dbReference>
<dbReference type="OrthoDB" id="10069295at2759"/>
<evidence type="ECO:0000256" key="11">
    <source>
        <dbReference type="ARBA" id="ARBA00023242"/>
    </source>
</evidence>
<keyword evidence="7 14" id="KW-0808">Transferase</keyword>
<evidence type="ECO:0000256" key="7">
    <source>
        <dbReference type="ARBA" id="ARBA00022679"/>
    </source>
</evidence>
<dbReference type="EC" id="2.1.1.-" evidence="14"/>
<gene>
    <name evidence="14" type="primary">EFM4</name>
    <name evidence="17" type="ORF">HYFRA_00012018</name>
</gene>
<sequence length="466" mass="51219">MSTSAANPQAPSSNSPPRSPSPPPTAPTALTPGPRATAFTTLYQKTLSATLKAISYDAFAACFPEIAERAPGALRAYHGQFLGRLEGLAKEEFSTIVEERNIVHHLNKLEDIIATARYRKSQSASDDAPPSSENEEVPPHTQPPPELLRANLTPHLQSQQSLLNAKLQTVESQNAQMAKRIAEQRKEIEGLVGGLEKLMASSAPAKPSHLEPSPLGTKEYWDKLYTNELTNHARDASDVGTIWFNDSSAEDKILSYLSTSILTDQLLGPSITAKNCSFLDLGTGNGHFLMRLRGIIDEDEDPDEEDPIWEGRMLGVDYSERSIEFAQRIARDKKLEGEKEVGFLKWDIMTENPGGTAVLSGEQKEGWDVVLDKGTFDAISLSEEKDERGRRICEGYRERVSPLIREGGLLLVTSCNWTPDELKGWFVSGDEGEGKLVVAGEIAYRSFKFGGAVGQTISSVCFRKER</sequence>
<dbReference type="Proteomes" id="UP000696280">
    <property type="component" value="Unassembled WGS sequence"/>
</dbReference>
<keyword evidence="13" id="KW-0137">Centromere</keyword>